<dbReference type="KEGG" id="mpaf:R5R33_06880"/>
<feature type="domain" description="Schlafen group 3-like DNA/RNA helicase" evidence="1">
    <location>
        <begin position="233"/>
        <end position="622"/>
    </location>
</feature>
<reference evidence="2 3" key="1">
    <citation type="submission" date="2023-10" db="EMBL/GenBank/DDBJ databases">
        <title>Description of Microbulbifer bruguierae sp. nov., isolated from the sediments of mangrove plant Bruguiera sexangula and comparative genomic analyses of the genus Microbulbifer.</title>
        <authorList>
            <person name="Long M."/>
        </authorList>
    </citation>
    <scope>NUCLEOTIDE SEQUENCE [LARGE SCALE GENOMIC DNA]</scope>
    <source>
        <strain evidence="2 3">SPO729</strain>
    </source>
</reference>
<dbReference type="SUPFAM" id="SSF52540">
    <property type="entry name" value="P-loop containing nucleoside triphosphate hydrolases"/>
    <property type="match status" value="2"/>
</dbReference>
<evidence type="ECO:0000313" key="3">
    <source>
        <dbReference type="Proteomes" id="UP001302477"/>
    </source>
</evidence>
<organism evidence="2 3">
    <name type="scientific">Microbulbifer pacificus</name>
    <dbReference type="NCBI Taxonomy" id="407164"/>
    <lineage>
        <taxon>Bacteria</taxon>
        <taxon>Pseudomonadati</taxon>
        <taxon>Pseudomonadota</taxon>
        <taxon>Gammaproteobacteria</taxon>
        <taxon>Cellvibrionales</taxon>
        <taxon>Microbulbiferaceae</taxon>
        <taxon>Microbulbifer</taxon>
    </lineage>
</organism>
<keyword evidence="3" id="KW-1185">Reference proteome</keyword>
<evidence type="ECO:0000259" key="1">
    <source>
        <dbReference type="Pfam" id="PF09848"/>
    </source>
</evidence>
<dbReference type="Proteomes" id="UP001302477">
    <property type="component" value="Chromosome"/>
</dbReference>
<protein>
    <submittedName>
        <fullName evidence="2">DUF2075 domain-containing protein</fullName>
    </submittedName>
</protein>
<sequence>MERWYFDCTLADLQNQSSETILGHLAAKHDFALDHLQRESWINEIKHLRETLTSISKGHLFFEYTIPRMGRRADIVLVVGATIFVIEYKVGATKFNTADQRQTIGYALDLECFHEGTHDRRVVPVLLATAAREQRSQLPDFGSGVCEIICTNGLLLRKAVLAASNIHDSPIDPMVWAKARYKPTPTIIEAAMSLYAGHNVADISRSDAGAVNLTTTAKAVSAIIENAKQTDEKSIVFVSGVPGSGKTLAGLNIATARARQHEEDHAVFLSGNGPLVEVLRESLARDQVDRAKTGGESITKEQAIRRASSFIQNVHHFRDEALRDMDAAPIERVAVFDEAQRAWDQEKTTKFMRERRRANHWEMSEPEFLISAMDRHEGWCVIVCLIGNGQEIHTGEAGITEWFAALKNRFPHWQAYVPQSQDLQASEIHYINQNVNTKSRPGLHLSTCIRSFRSEAVAAWVNAVLSADAESAQAVLEKPSEYPIYVSRDLQACREWLREKARGTDRVGLVASSNALRLKPHGIHVKAGISVKNWFLDWEDDVRSSQALEDVATEFAVQGLELDWSGVCWDANLRFTHGAWETHKFSGSKWMAIKKEADQRYLVNAYRVLLTRARKGMIIFVPEGDTADLTRLAAYYDQTYEYLLTCGVLPLAEHSEAARNFLPNTPPNKIPLPSITA</sequence>
<dbReference type="Gene3D" id="3.40.50.300">
    <property type="entry name" value="P-loop containing nucleotide triphosphate hydrolases"/>
    <property type="match status" value="1"/>
</dbReference>
<evidence type="ECO:0000313" key="2">
    <source>
        <dbReference type="EMBL" id="WOX06849.1"/>
    </source>
</evidence>
<gene>
    <name evidence="2" type="ORF">R5R33_06880</name>
</gene>
<name>A0AAU0N1D7_9GAMM</name>
<dbReference type="AlphaFoldDB" id="A0AAU0N1D7"/>
<proteinExistence type="predicted"/>
<accession>A0AAU0N1D7</accession>
<dbReference type="InterPro" id="IPR018647">
    <property type="entry name" value="SLFN_3-like_DNA/RNA_helicase"/>
</dbReference>
<dbReference type="Pfam" id="PF09848">
    <property type="entry name" value="SLFN-g3_helicase"/>
    <property type="match status" value="1"/>
</dbReference>
<dbReference type="EMBL" id="CP137555">
    <property type="protein sequence ID" value="WOX06849.1"/>
    <property type="molecule type" value="Genomic_DNA"/>
</dbReference>
<dbReference type="RefSeq" id="WP_318955284.1">
    <property type="nucleotide sequence ID" value="NZ_CP137555.1"/>
</dbReference>
<dbReference type="InterPro" id="IPR027417">
    <property type="entry name" value="P-loop_NTPase"/>
</dbReference>